<accession>A0A1Z4EPW5</accession>
<protein>
    <submittedName>
        <fullName evidence="2">Uncharacterized protein</fullName>
    </submittedName>
</protein>
<feature type="region of interest" description="Disordered" evidence="1">
    <location>
        <begin position="341"/>
        <end position="405"/>
    </location>
</feature>
<feature type="compositionally biased region" description="Gly residues" evidence="1">
    <location>
        <begin position="207"/>
        <end position="223"/>
    </location>
</feature>
<name>A0A1Z4EPW5_9MYCO</name>
<reference evidence="3" key="1">
    <citation type="submission" date="2017-06" db="EMBL/GenBank/DDBJ databases">
        <title>Complete Genome Sequence of Mycobacterium shigaense.</title>
        <authorList>
            <person name="Fukano H."/>
            <person name="Yoshida M."/>
            <person name="Kazumi Y."/>
            <person name="Ogura Y."/>
            <person name="Mitarai S."/>
            <person name="Hayashi T."/>
            <person name="Hoshino Y."/>
        </authorList>
    </citation>
    <scope>NUCLEOTIDE SEQUENCE [LARGE SCALE GENOMIC DNA]</scope>
    <source>
        <strain evidence="3">UN-152</strain>
    </source>
</reference>
<keyword evidence="3" id="KW-1185">Reference proteome</keyword>
<dbReference type="AlphaFoldDB" id="A0A1Z4EPW5"/>
<dbReference type="KEGG" id="mshg:MSG_04948"/>
<feature type="compositionally biased region" description="Gly residues" evidence="1">
    <location>
        <begin position="341"/>
        <end position="360"/>
    </location>
</feature>
<proteinExistence type="predicted"/>
<gene>
    <name evidence="2" type="ORF">MSG_04948</name>
</gene>
<organism evidence="2 3">
    <name type="scientific">Mycobacterium shigaense</name>
    <dbReference type="NCBI Taxonomy" id="722731"/>
    <lineage>
        <taxon>Bacteria</taxon>
        <taxon>Bacillati</taxon>
        <taxon>Actinomycetota</taxon>
        <taxon>Actinomycetes</taxon>
        <taxon>Mycobacteriales</taxon>
        <taxon>Mycobacteriaceae</taxon>
        <taxon>Mycobacterium</taxon>
        <taxon>Mycobacterium simiae complex</taxon>
    </lineage>
</organism>
<feature type="compositionally biased region" description="Pro residues" evidence="1">
    <location>
        <begin position="243"/>
        <end position="263"/>
    </location>
</feature>
<evidence type="ECO:0000313" key="3">
    <source>
        <dbReference type="Proteomes" id="UP000217736"/>
    </source>
</evidence>
<dbReference type="EMBL" id="AP018164">
    <property type="protein sequence ID" value="BAX95054.1"/>
    <property type="molecule type" value="Genomic_DNA"/>
</dbReference>
<dbReference type="RefSeq" id="WP_096443785.1">
    <property type="nucleotide sequence ID" value="NZ_AP018164.1"/>
</dbReference>
<evidence type="ECO:0000256" key="1">
    <source>
        <dbReference type="SAM" id="MobiDB-lite"/>
    </source>
</evidence>
<feature type="compositionally biased region" description="Low complexity" evidence="1">
    <location>
        <begin position="264"/>
        <end position="280"/>
    </location>
</feature>
<feature type="region of interest" description="Disordered" evidence="1">
    <location>
        <begin position="171"/>
        <end position="303"/>
    </location>
</feature>
<feature type="compositionally biased region" description="Gly residues" evidence="1">
    <location>
        <begin position="290"/>
        <end position="299"/>
    </location>
</feature>
<evidence type="ECO:0000313" key="2">
    <source>
        <dbReference type="EMBL" id="BAX95054.1"/>
    </source>
</evidence>
<dbReference type="OrthoDB" id="4636484at2"/>
<dbReference type="Proteomes" id="UP000217736">
    <property type="component" value="Chromosome"/>
</dbReference>
<feature type="compositionally biased region" description="Pro residues" evidence="1">
    <location>
        <begin position="181"/>
        <end position="204"/>
    </location>
</feature>
<sequence length="730" mass="73652">MGVTKPTGGYAEPMLDPGGWPEADEQMFYDRAQQYTQVFRQVTDVLETCQLQRARIFEGGVWSGAAADAANAELRTLIDGLTVLQNGLVTVITWHKYVAQTLVSAKSDVADNIVEAHRTIAQIEQDPSLEADERTLQINTVVSTTHGANVSIVEGTAAQILVSKSWKPPPTALQDLLDQKTPPPVSVPNAPVVPPSRPAQPAPVAPGTGGLTPPGTPGAGSPTGPGTPPLDGGGLQPSTPLTPTTPGPPGGSQPLTPVGPAPVAPGTGSSGSLAPATPATPLSPPAGTPPHGGGAGGAKGVTPASATAGVLPASARGAEAGTGAPGGAAGVPAAAMGAGGPGAGGSGGGGSSGRSGGSVGQGPADKSAGTKPAASSRTAGKSKPRAQSMHPQHADDGEVGVMPGPVIPVSAARAERDAVAEAATADASRRAGPDPLQLARRIGAALNAPDAGGVLDLGFFWVTAVTTDGAIVVANSYGLAYIPDGVRLPEKVHLASGDEAIPATERARWATYPVLAVRGWADHHNKRLRAVIGTEEQLANSDAGVATIVLKPDDIPDSGDMLGRSRLEVVDVEAAELLTAMPDARLAELLPPAPAGAEPVADLVPAPAEIVDPEAAAVLVAPRAGAQLMGQLLAQMPSPEPSANAPGDDRFILWFEVMKPLASTATGRQAAHLRAFQTYAAHAEEALLREAHTADEPAAQRGAIADWLYWKYLSGLLNAALADPRILSPT</sequence>